<dbReference type="AlphaFoldDB" id="K7R111"/>
<protein>
    <recommendedName>
        <fullName evidence="4">Lipoprotein</fullName>
    </recommendedName>
</protein>
<evidence type="ECO:0000313" key="3">
    <source>
        <dbReference type="Proteomes" id="UP000000211"/>
    </source>
</evidence>
<dbReference type="PROSITE" id="PS51257">
    <property type="entry name" value="PROKAR_LIPOPROTEIN"/>
    <property type="match status" value="1"/>
</dbReference>
<dbReference type="Proteomes" id="UP000000211">
    <property type="component" value="Chromosome"/>
</dbReference>
<feature type="chain" id="PRO_5003909903" description="Lipoprotein" evidence="1">
    <location>
        <begin position="23"/>
        <end position="211"/>
    </location>
</feature>
<dbReference type="RefSeq" id="WP_016330178.1">
    <property type="nucleotide sequence ID" value="NC_019386.1"/>
</dbReference>
<keyword evidence="3" id="KW-1185">Reference proteome</keyword>
<accession>K7R111</accession>
<evidence type="ECO:0000313" key="2">
    <source>
        <dbReference type="EMBL" id="AFV77000.1"/>
    </source>
</evidence>
<name>K7R111_THEOS</name>
<feature type="signal peptide" evidence="1">
    <location>
        <begin position="1"/>
        <end position="22"/>
    </location>
</feature>
<evidence type="ECO:0000256" key="1">
    <source>
        <dbReference type="SAM" id="SignalP"/>
    </source>
</evidence>
<dbReference type="STRING" id="751945.Theos_1999"/>
<dbReference type="Gene3D" id="2.40.360.20">
    <property type="match status" value="1"/>
</dbReference>
<sequence length="211" mass="23647">MKRYLMPLLLVLAACAPRVGEAGPTLEGPVGFYPALTGLEWVYLPEGESLSAPPYRLKVEGPGVLGGEEALRFRSFGRGEDRVYFRQVKEGVRLLGFQEPSARVTFTPPLLEYPPEGLLQVGYRWGGRTEVKVELLAPSGREPLASGALSYTMEVLESREVRVPAGTFRVFRIRQSFKDERGEALYEVWFAPGVGEVRTREGRVLLERNFR</sequence>
<dbReference type="KEGG" id="tos:Theos_1999"/>
<dbReference type="OrthoDB" id="25148at2"/>
<dbReference type="PATRIC" id="fig|751945.3.peg.1948"/>
<evidence type="ECO:0008006" key="4">
    <source>
        <dbReference type="Google" id="ProtNLM"/>
    </source>
</evidence>
<organism evidence="2 3">
    <name type="scientific">Thermus oshimai JL-2</name>
    <dbReference type="NCBI Taxonomy" id="751945"/>
    <lineage>
        <taxon>Bacteria</taxon>
        <taxon>Thermotogati</taxon>
        <taxon>Deinococcota</taxon>
        <taxon>Deinococci</taxon>
        <taxon>Thermales</taxon>
        <taxon>Thermaceae</taxon>
        <taxon>Thermus</taxon>
    </lineage>
</organism>
<dbReference type="HOGENOM" id="CLU_091633_0_0_0"/>
<gene>
    <name evidence="2" type="ORF">Theos_1999</name>
</gene>
<reference evidence="2 3" key="1">
    <citation type="journal article" date="2013" name="Genome Announc.">
        <title>Whole Genome Sequencing of Thermus oshimai JL-2 and Thermus thermophilus JL-18, Incomplete Denitrifiers from the United States Great Basin.</title>
        <authorList>
            <person name="Murugapiran S.K."/>
            <person name="Huntemann M."/>
            <person name="Wei C.L."/>
            <person name="Han J."/>
            <person name="Detter J.C."/>
            <person name="Han C.S."/>
            <person name="Erkkila T.H."/>
            <person name="Teshima H."/>
            <person name="Chen A."/>
            <person name="Kyrpides N."/>
            <person name="Mavrommatis K."/>
            <person name="Markowitz V."/>
            <person name="Szeto E."/>
            <person name="Ivanova N."/>
            <person name="Pagani I."/>
            <person name="Lam J."/>
            <person name="McDonald A.I."/>
            <person name="Dodsworth J.A."/>
            <person name="Pati A."/>
            <person name="Goodwin L."/>
            <person name="Peters L."/>
            <person name="Pitluck S."/>
            <person name="Woyke T."/>
            <person name="Hedlund B.P."/>
        </authorList>
    </citation>
    <scope>NUCLEOTIDE SEQUENCE</scope>
    <source>
        <strain evidence="2 3">JL-2</strain>
    </source>
</reference>
<keyword evidence="1" id="KW-0732">Signal</keyword>
<dbReference type="EMBL" id="CP003249">
    <property type="protein sequence ID" value="AFV77000.1"/>
    <property type="molecule type" value="Genomic_DNA"/>
</dbReference>
<dbReference type="eggNOG" id="ENOG5030QYG">
    <property type="taxonomic scope" value="Bacteria"/>
</dbReference>
<proteinExistence type="predicted"/>